<keyword evidence="3" id="KW-0029">Amino-acid transport</keyword>
<keyword evidence="3" id="KW-0813">Transport</keyword>
<evidence type="ECO:0000313" key="9">
    <source>
        <dbReference type="EMBL" id="GLC55075.1"/>
    </source>
</evidence>
<feature type="transmembrane region" description="Helical" evidence="7">
    <location>
        <begin position="532"/>
        <end position="557"/>
    </location>
</feature>
<dbReference type="Pfam" id="PF01490">
    <property type="entry name" value="Aa_trans"/>
    <property type="match status" value="2"/>
</dbReference>
<feature type="transmembrane region" description="Helical" evidence="7">
    <location>
        <begin position="77"/>
        <end position="100"/>
    </location>
</feature>
<protein>
    <recommendedName>
        <fullName evidence="8">Amino acid transporter transmembrane domain-containing protein</fullName>
    </recommendedName>
</protein>
<feature type="transmembrane region" description="Helical" evidence="7">
    <location>
        <begin position="318"/>
        <end position="344"/>
    </location>
</feature>
<comment type="caution">
    <text evidence="9">The sequence shown here is derived from an EMBL/GenBank/DDBJ whole genome shotgun (WGS) entry which is preliminary data.</text>
</comment>
<evidence type="ECO:0000256" key="5">
    <source>
        <dbReference type="ARBA" id="ARBA00023136"/>
    </source>
</evidence>
<gene>
    <name evidence="9" type="primary">PLEST008985</name>
    <name evidence="9" type="ORF">PLESTB_000940900</name>
</gene>
<evidence type="ECO:0000256" key="1">
    <source>
        <dbReference type="ARBA" id="ARBA00004141"/>
    </source>
</evidence>
<feature type="transmembrane region" description="Helical" evidence="7">
    <location>
        <begin position="445"/>
        <end position="467"/>
    </location>
</feature>
<dbReference type="EMBL" id="BRXU01000012">
    <property type="protein sequence ID" value="GLC55075.1"/>
    <property type="molecule type" value="Genomic_DNA"/>
</dbReference>
<proteinExistence type="predicted"/>
<feature type="transmembrane region" description="Helical" evidence="7">
    <location>
        <begin position="223"/>
        <end position="244"/>
    </location>
</feature>
<feature type="transmembrane region" description="Helical" evidence="7">
    <location>
        <begin position="150"/>
        <end position="174"/>
    </location>
</feature>
<evidence type="ECO:0000256" key="3">
    <source>
        <dbReference type="ARBA" id="ARBA00022970"/>
    </source>
</evidence>
<keyword evidence="5 7" id="KW-0472">Membrane</keyword>
<reference evidence="9 10" key="1">
    <citation type="journal article" date="2023" name="Commun. Biol.">
        <title>Reorganization of the ancestral sex-determining regions during the evolution of trioecy in Pleodorina starrii.</title>
        <authorList>
            <person name="Takahashi K."/>
            <person name="Suzuki S."/>
            <person name="Kawai-Toyooka H."/>
            <person name="Yamamoto K."/>
            <person name="Hamaji T."/>
            <person name="Ootsuki R."/>
            <person name="Yamaguchi H."/>
            <person name="Kawachi M."/>
            <person name="Higashiyama T."/>
            <person name="Nozaki H."/>
        </authorList>
    </citation>
    <scope>NUCLEOTIDE SEQUENCE [LARGE SCALE GENOMIC DNA]</scope>
    <source>
        <strain evidence="9 10">NIES-4479</strain>
    </source>
</reference>
<evidence type="ECO:0000259" key="8">
    <source>
        <dbReference type="Pfam" id="PF01490"/>
    </source>
</evidence>
<dbReference type="AlphaFoldDB" id="A0A9W6BNK4"/>
<feature type="transmembrane region" description="Helical" evidence="7">
    <location>
        <begin position="106"/>
        <end position="126"/>
    </location>
</feature>
<feature type="compositionally biased region" description="Pro residues" evidence="6">
    <location>
        <begin position="47"/>
        <end position="57"/>
    </location>
</feature>
<organism evidence="9 10">
    <name type="scientific">Pleodorina starrii</name>
    <dbReference type="NCBI Taxonomy" id="330485"/>
    <lineage>
        <taxon>Eukaryota</taxon>
        <taxon>Viridiplantae</taxon>
        <taxon>Chlorophyta</taxon>
        <taxon>core chlorophytes</taxon>
        <taxon>Chlorophyceae</taxon>
        <taxon>CS clade</taxon>
        <taxon>Chlamydomonadales</taxon>
        <taxon>Volvocaceae</taxon>
        <taxon>Pleodorina</taxon>
    </lineage>
</organism>
<name>A0A9W6BNK4_9CHLO</name>
<dbReference type="PANTHER" id="PTHR22950">
    <property type="entry name" value="AMINO ACID TRANSPORTER"/>
    <property type="match status" value="1"/>
</dbReference>
<dbReference type="GO" id="GO:0016020">
    <property type="term" value="C:membrane"/>
    <property type="evidence" value="ECO:0007669"/>
    <property type="project" value="UniProtKB-SubCell"/>
</dbReference>
<evidence type="ECO:0000256" key="6">
    <source>
        <dbReference type="SAM" id="MobiDB-lite"/>
    </source>
</evidence>
<feature type="region of interest" description="Disordered" evidence="6">
    <location>
        <begin position="39"/>
        <end position="71"/>
    </location>
</feature>
<evidence type="ECO:0000256" key="7">
    <source>
        <dbReference type="SAM" id="Phobius"/>
    </source>
</evidence>
<accession>A0A9W6BNK4</accession>
<feature type="transmembrane region" description="Helical" evidence="7">
    <location>
        <begin position="418"/>
        <end position="439"/>
    </location>
</feature>
<feature type="transmembrane region" description="Helical" evidence="7">
    <location>
        <begin position="364"/>
        <end position="383"/>
    </location>
</feature>
<evidence type="ECO:0000313" key="10">
    <source>
        <dbReference type="Proteomes" id="UP001165080"/>
    </source>
</evidence>
<dbReference type="GO" id="GO:0015179">
    <property type="term" value="F:L-amino acid transmembrane transporter activity"/>
    <property type="evidence" value="ECO:0007669"/>
    <property type="project" value="TreeGrafter"/>
</dbReference>
<evidence type="ECO:0000256" key="2">
    <source>
        <dbReference type="ARBA" id="ARBA00022692"/>
    </source>
</evidence>
<dbReference type="Proteomes" id="UP001165080">
    <property type="component" value="Unassembled WGS sequence"/>
</dbReference>
<evidence type="ECO:0000256" key="4">
    <source>
        <dbReference type="ARBA" id="ARBA00022989"/>
    </source>
</evidence>
<keyword evidence="2 7" id="KW-0812">Transmembrane</keyword>
<feature type="domain" description="Amino acid transporter transmembrane" evidence="8">
    <location>
        <begin position="74"/>
        <end position="288"/>
    </location>
</feature>
<dbReference type="InterPro" id="IPR013057">
    <property type="entry name" value="AA_transpt_TM"/>
</dbReference>
<dbReference type="OrthoDB" id="28208at2759"/>
<keyword evidence="4 7" id="KW-1133">Transmembrane helix</keyword>
<comment type="subcellular location">
    <subcellularLocation>
        <location evidence="1">Membrane</location>
        <topology evidence="1">Multi-pass membrane protein</topology>
    </subcellularLocation>
</comment>
<feature type="domain" description="Amino acid transporter transmembrane" evidence="8">
    <location>
        <begin position="318"/>
        <end position="469"/>
    </location>
</feature>
<dbReference type="PANTHER" id="PTHR22950:SF652">
    <property type="entry name" value="TRANSMEMBRANE AMINO ACID TRANSPORTER FAMILY PROTEIN"/>
    <property type="match status" value="1"/>
</dbReference>
<sequence>MEAGESPPASAACDAPVAPESAFTVHETRQTDRAIFVHSSYHGDAGPPAPPPLPVPPLRTHDDGAARGSANSSGASALSSVFVMANSTVGAGVLSLPFAFQETGLLGGLLLCVAVGTVEALTLYVLSKFAERYSAVSYVALVRRALGRKLAAALGGVLVVAMFGACVAYLIILGDTVTSLVAGAGMPSWASDRHLIIGLLGLGVLLPMCLPRQMGALAAMNRVAVLGFLLGAGLVVFRGMQVALERPELMSGVRLFNIGYHTLFAIPILVFGFNCHAMVVTIFHELESTPGVLVPVLPDSPTAFQRFRYIPRPKTRKLVGMLGVIMTSTCMVMAVYVAVGASGYLAFPGSVDANILKTFPQDDLLLQIARAFISIIVLGSYPLTHHPARAGFEHLVKPARLSGATVTDQDGHPAGVPVILSVAFTLVFVLGSTAVAEVVEDLGSVLRLLGGLCTSFIIFFLPGLLLINAAMIKHSTEVLETLEGQNVEGQVFEEQVCEEVAAANNLKRPLLTRLHTAREKGIKKGIIYAPRLSWIFGSLLIALGLLIGGVTIVTIVLGS</sequence>
<keyword evidence="10" id="KW-1185">Reference proteome</keyword>
<feature type="transmembrane region" description="Helical" evidence="7">
    <location>
        <begin position="194"/>
        <end position="211"/>
    </location>
</feature>